<protein>
    <submittedName>
        <fullName evidence="2">Uncharacterized protein</fullName>
    </submittedName>
</protein>
<comment type="caution">
    <text evidence="2">The sequence shown here is derived from an EMBL/GenBank/DDBJ whole genome shotgun (WGS) entry which is preliminary data.</text>
</comment>
<proteinExistence type="predicted"/>
<feature type="compositionally biased region" description="Low complexity" evidence="1">
    <location>
        <begin position="62"/>
        <end position="73"/>
    </location>
</feature>
<organism evidence="2 3">
    <name type="scientific">Rhynchophorus ferrugineus</name>
    <name type="common">Red palm weevil</name>
    <name type="synonym">Curculio ferrugineus</name>
    <dbReference type="NCBI Taxonomy" id="354439"/>
    <lineage>
        <taxon>Eukaryota</taxon>
        <taxon>Metazoa</taxon>
        <taxon>Ecdysozoa</taxon>
        <taxon>Arthropoda</taxon>
        <taxon>Hexapoda</taxon>
        <taxon>Insecta</taxon>
        <taxon>Pterygota</taxon>
        <taxon>Neoptera</taxon>
        <taxon>Endopterygota</taxon>
        <taxon>Coleoptera</taxon>
        <taxon>Polyphaga</taxon>
        <taxon>Cucujiformia</taxon>
        <taxon>Curculionidae</taxon>
        <taxon>Dryophthorinae</taxon>
        <taxon>Rhynchophorus</taxon>
    </lineage>
</organism>
<feature type="compositionally biased region" description="Basic and acidic residues" evidence="1">
    <location>
        <begin position="10"/>
        <end position="22"/>
    </location>
</feature>
<gene>
    <name evidence="2" type="ORF">GWI33_019008</name>
</gene>
<sequence>MARVNFSQSAEEKRAEKVEMTAKEQFPALESSKQQTKKPAANTGRGDFLYKALSNTNTDVHSNSSASSTPRPS</sequence>
<name>A0A834HWR8_RHYFE</name>
<reference evidence="2" key="1">
    <citation type="submission" date="2020-08" db="EMBL/GenBank/DDBJ databases">
        <title>Genome sequencing and assembly of the red palm weevil Rhynchophorus ferrugineus.</title>
        <authorList>
            <person name="Dias G.B."/>
            <person name="Bergman C.M."/>
            <person name="Manee M."/>
        </authorList>
    </citation>
    <scope>NUCLEOTIDE SEQUENCE</scope>
    <source>
        <strain evidence="2">AA-2017</strain>
        <tissue evidence="2">Whole larva</tissue>
    </source>
</reference>
<keyword evidence="3" id="KW-1185">Reference proteome</keyword>
<evidence type="ECO:0000256" key="1">
    <source>
        <dbReference type="SAM" id="MobiDB-lite"/>
    </source>
</evidence>
<dbReference type="Proteomes" id="UP000625711">
    <property type="component" value="Unassembled WGS sequence"/>
</dbReference>
<feature type="region of interest" description="Disordered" evidence="1">
    <location>
        <begin position="1"/>
        <end position="73"/>
    </location>
</feature>
<dbReference type="AlphaFoldDB" id="A0A834HWR8"/>
<evidence type="ECO:0000313" key="3">
    <source>
        <dbReference type="Proteomes" id="UP000625711"/>
    </source>
</evidence>
<accession>A0A834HWR8</accession>
<dbReference type="EMBL" id="JAACXV010014387">
    <property type="protein sequence ID" value="KAF7267771.1"/>
    <property type="molecule type" value="Genomic_DNA"/>
</dbReference>
<evidence type="ECO:0000313" key="2">
    <source>
        <dbReference type="EMBL" id="KAF7267771.1"/>
    </source>
</evidence>